<dbReference type="SUPFAM" id="SSF56112">
    <property type="entry name" value="Protein kinase-like (PK-like)"/>
    <property type="match status" value="1"/>
</dbReference>
<evidence type="ECO:0000256" key="1">
    <source>
        <dbReference type="ARBA" id="ARBA00022741"/>
    </source>
</evidence>
<dbReference type="OrthoDB" id="418615at2759"/>
<proteinExistence type="predicted"/>
<keyword evidence="1" id="KW-0547">Nucleotide-binding</keyword>
<gene>
    <name evidence="5" type="ORF">C2845_PM10G18260</name>
</gene>
<dbReference type="Proteomes" id="UP000275267">
    <property type="component" value="Unassembled WGS sequence"/>
</dbReference>
<feature type="domain" description="Protein kinase" evidence="4">
    <location>
        <begin position="122"/>
        <end position="268"/>
    </location>
</feature>
<dbReference type="FunFam" id="3.30.200.20:FF:000307">
    <property type="entry name" value="pollen receptor-like kinase 1"/>
    <property type="match status" value="1"/>
</dbReference>
<dbReference type="EMBL" id="PQIB02000018">
    <property type="protein sequence ID" value="RLM55600.1"/>
    <property type="molecule type" value="Genomic_DNA"/>
</dbReference>
<dbReference type="Pfam" id="PF07714">
    <property type="entry name" value="PK_Tyr_Ser-Thr"/>
    <property type="match status" value="1"/>
</dbReference>
<feature type="signal peptide" evidence="3">
    <location>
        <begin position="1"/>
        <end position="19"/>
    </location>
</feature>
<dbReference type="InterPro" id="IPR046959">
    <property type="entry name" value="PRK1-6/SRF4-like"/>
</dbReference>
<dbReference type="PANTHER" id="PTHR48007:SF64">
    <property type="entry name" value="POLLEN RECEPTOR-LIKE KINASE 1"/>
    <property type="match status" value="1"/>
</dbReference>
<dbReference type="InterPro" id="IPR001245">
    <property type="entry name" value="Ser-Thr/Tyr_kinase_cat_dom"/>
</dbReference>
<reference evidence="6" key="1">
    <citation type="journal article" date="2019" name="Nat. Commun.">
        <title>The genome of broomcorn millet.</title>
        <authorList>
            <person name="Zou C."/>
            <person name="Miki D."/>
            <person name="Li D."/>
            <person name="Tang Q."/>
            <person name="Xiao L."/>
            <person name="Rajput S."/>
            <person name="Deng P."/>
            <person name="Jia W."/>
            <person name="Huang R."/>
            <person name="Zhang M."/>
            <person name="Sun Y."/>
            <person name="Hu J."/>
            <person name="Fu X."/>
            <person name="Schnable P.S."/>
            <person name="Li F."/>
            <person name="Zhang H."/>
            <person name="Feng B."/>
            <person name="Zhu X."/>
            <person name="Liu R."/>
            <person name="Schnable J.C."/>
            <person name="Zhu J.-K."/>
            <person name="Zhang H."/>
        </authorList>
    </citation>
    <scope>NUCLEOTIDE SEQUENCE [LARGE SCALE GENOMIC DNA]</scope>
</reference>
<organism evidence="5 6">
    <name type="scientific">Panicum miliaceum</name>
    <name type="common">Proso millet</name>
    <name type="synonym">Broomcorn millet</name>
    <dbReference type="NCBI Taxonomy" id="4540"/>
    <lineage>
        <taxon>Eukaryota</taxon>
        <taxon>Viridiplantae</taxon>
        <taxon>Streptophyta</taxon>
        <taxon>Embryophyta</taxon>
        <taxon>Tracheophyta</taxon>
        <taxon>Spermatophyta</taxon>
        <taxon>Magnoliopsida</taxon>
        <taxon>Liliopsida</taxon>
        <taxon>Poales</taxon>
        <taxon>Poaceae</taxon>
        <taxon>PACMAD clade</taxon>
        <taxon>Panicoideae</taxon>
        <taxon>Panicodae</taxon>
        <taxon>Paniceae</taxon>
        <taxon>Panicinae</taxon>
        <taxon>Panicum</taxon>
        <taxon>Panicum sect. Panicum</taxon>
    </lineage>
</organism>
<protein>
    <recommendedName>
        <fullName evidence="4">Protein kinase domain-containing protein</fullName>
    </recommendedName>
</protein>
<evidence type="ECO:0000259" key="4">
    <source>
        <dbReference type="PROSITE" id="PS50011"/>
    </source>
</evidence>
<keyword evidence="6" id="KW-1185">Reference proteome</keyword>
<name>A0A3L6PDK8_PANMI</name>
<sequence length="268" mass="29043">MKVLMIIAIVVVSIGAVLAVAGVFAAVQARRNEPRYAGRTETLGGSPDAAKVKVTSAPAVKIEQVTKAHGICSWRQSGVDQHGGAVTPAVAGKRGGGRRDDHRKLVFIQEGRARFELEDLLRASAEVLRSGNFGASYKATLLDGPSLVVKRFKEMNGVGREDFAEHMRRLGRLAHPNLLPVVAYLYKKEEKLLVTDYMVNGSLAHVLHGGARSSLPPLDWPKRLKIIKGVARGLAHLYEELPMLMVPHGHLKSSNVLLDAAFEPVLGD</sequence>
<feature type="chain" id="PRO_5018236300" description="Protein kinase domain-containing protein" evidence="3">
    <location>
        <begin position="20"/>
        <end position="268"/>
    </location>
</feature>
<keyword evidence="2" id="KW-0067">ATP-binding</keyword>
<dbReference type="GO" id="GO:0004672">
    <property type="term" value="F:protein kinase activity"/>
    <property type="evidence" value="ECO:0007669"/>
    <property type="project" value="InterPro"/>
</dbReference>
<evidence type="ECO:0000256" key="3">
    <source>
        <dbReference type="SAM" id="SignalP"/>
    </source>
</evidence>
<dbReference type="InterPro" id="IPR011009">
    <property type="entry name" value="Kinase-like_dom_sf"/>
</dbReference>
<evidence type="ECO:0000313" key="5">
    <source>
        <dbReference type="EMBL" id="RLM55600.1"/>
    </source>
</evidence>
<dbReference type="AlphaFoldDB" id="A0A3L6PDK8"/>
<keyword evidence="3" id="KW-0732">Signal</keyword>
<dbReference type="STRING" id="4540.A0A3L6PDK8"/>
<dbReference type="PANTHER" id="PTHR48007">
    <property type="entry name" value="LEUCINE-RICH REPEAT RECEPTOR-LIKE PROTEIN KINASE PXC1"/>
    <property type="match status" value="1"/>
</dbReference>
<comment type="caution">
    <text evidence="5">The sequence shown here is derived from an EMBL/GenBank/DDBJ whole genome shotgun (WGS) entry which is preliminary data.</text>
</comment>
<evidence type="ECO:0000256" key="2">
    <source>
        <dbReference type="ARBA" id="ARBA00022840"/>
    </source>
</evidence>
<accession>A0A3L6PDK8</accession>
<dbReference type="PROSITE" id="PS50011">
    <property type="entry name" value="PROTEIN_KINASE_DOM"/>
    <property type="match status" value="1"/>
</dbReference>
<dbReference type="InterPro" id="IPR000719">
    <property type="entry name" value="Prot_kinase_dom"/>
</dbReference>
<dbReference type="GO" id="GO:0005524">
    <property type="term" value="F:ATP binding"/>
    <property type="evidence" value="ECO:0007669"/>
    <property type="project" value="UniProtKB-KW"/>
</dbReference>
<evidence type="ECO:0000313" key="6">
    <source>
        <dbReference type="Proteomes" id="UP000275267"/>
    </source>
</evidence>
<dbReference type="Gene3D" id="1.10.510.10">
    <property type="entry name" value="Transferase(Phosphotransferase) domain 1"/>
    <property type="match status" value="1"/>
</dbReference>